<dbReference type="RefSeq" id="WP_090699169.1">
    <property type="nucleotide sequence ID" value="NZ_FNHH01000002.1"/>
</dbReference>
<sequence>MKFIRVLKNNNQISSETVKQAFYPEHISNFSIKTVFNGNTSYNIGRRKLNLFPDSFLAINQGTSYSSKVDSYIPVNNLSISFSPTFLSDFYRSHHKTQKELLDEPFFNEEISENFFLETIYPFDGDMKYNIMHLKQQLEQEAPDDLLVNEYLHHCLINYFKVYKNEVVSKSENLKFLNKSTKVEILKRLTLAKEYIISNYNKNIDLEDIAQSACLSVNHLLRTFKQAYGKSPHQYLIQVRIDRSKYLLKHSEYTINEIVEIIGFECPSSFIRLFKAMNKITPGKFRLNF</sequence>
<keyword evidence="6" id="KW-1185">Reference proteome</keyword>
<dbReference type="Pfam" id="PF12833">
    <property type="entry name" value="HTH_18"/>
    <property type="match status" value="1"/>
</dbReference>
<dbReference type="PANTHER" id="PTHR43280:SF2">
    <property type="entry name" value="HTH-TYPE TRANSCRIPTIONAL REGULATOR EXSA"/>
    <property type="match status" value="1"/>
</dbReference>
<name>A0A1G9N315_9SPHI</name>
<keyword evidence="1" id="KW-0805">Transcription regulation</keyword>
<dbReference type="InterPro" id="IPR018060">
    <property type="entry name" value="HTH_AraC"/>
</dbReference>
<evidence type="ECO:0000313" key="5">
    <source>
        <dbReference type="EMBL" id="SDL80763.1"/>
    </source>
</evidence>
<dbReference type="GO" id="GO:0003700">
    <property type="term" value="F:DNA-binding transcription factor activity"/>
    <property type="evidence" value="ECO:0007669"/>
    <property type="project" value="InterPro"/>
</dbReference>
<evidence type="ECO:0000256" key="1">
    <source>
        <dbReference type="ARBA" id="ARBA00023015"/>
    </source>
</evidence>
<evidence type="ECO:0000259" key="4">
    <source>
        <dbReference type="PROSITE" id="PS01124"/>
    </source>
</evidence>
<reference evidence="6" key="1">
    <citation type="submission" date="2016-10" db="EMBL/GenBank/DDBJ databases">
        <authorList>
            <person name="Varghese N."/>
            <person name="Submissions S."/>
        </authorList>
    </citation>
    <scope>NUCLEOTIDE SEQUENCE [LARGE SCALE GENOMIC DNA]</scope>
    <source>
        <strain evidence="6">DSM 24536</strain>
    </source>
</reference>
<dbReference type="OrthoDB" id="642439at2"/>
<dbReference type="PANTHER" id="PTHR43280">
    <property type="entry name" value="ARAC-FAMILY TRANSCRIPTIONAL REGULATOR"/>
    <property type="match status" value="1"/>
</dbReference>
<organism evidence="5 6">
    <name type="scientific">Daejeonella rubra</name>
    <dbReference type="NCBI Taxonomy" id="990371"/>
    <lineage>
        <taxon>Bacteria</taxon>
        <taxon>Pseudomonadati</taxon>
        <taxon>Bacteroidota</taxon>
        <taxon>Sphingobacteriia</taxon>
        <taxon>Sphingobacteriales</taxon>
        <taxon>Sphingobacteriaceae</taxon>
        <taxon>Daejeonella</taxon>
    </lineage>
</organism>
<evidence type="ECO:0000256" key="2">
    <source>
        <dbReference type="ARBA" id="ARBA00023125"/>
    </source>
</evidence>
<dbReference type="SMART" id="SM00342">
    <property type="entry name" value="HTH_ARAC"/>
    <property type="match status" value="1"/>
</dbReference>
<dbReference type="SUPFAM" id="SSF46689">
    <property type="entry name" value="Homeodomain-like"/>
    <property type="match status" value="2"/>
</dbReference>
<evidence type="ECO:0000256" key="3">
    <source>
        <dbReference type="ARBA" id="ARBA00023163"/>
    </source>
</evidence>
<accession>A0A1G9N315</accession>
<dbReference type="AlphaFoldDB" id="A0A1G9N315"/>
<dbReference type="PROSITE" id="PS01124">
    <property type="entry name" value="HTH_ARAC_FAMILY_2"/>
    <property type="match status" value="1"/>
</dbReference>
<dbReference type="InterPro" id="IPR009057">
    <property type="entry name" value="Homeodomain-like_sf"/>
</dbReference>
<gene>
    <name evidence="5" type="ORF">SAMN05421813_102211</name>
</gene>
<evidence type="ECO:0000313" key="6">
    <source>
        <dbReference type="Proteomes" id="UP000199226"/>
    </source>
</evidence>
<keyword evidence="2 5" id="KW-0238">DNA-binding</keyword>
<protein>
    <submittedName>
        <fullName evidence="5">AraC-type DNA-binding protein</fullName>
    </submittedName>
</protein>
<feature type="domain" description="HTH araC/xylS-type" evidence="4">
    <location>
        <begin position="190"/>
        <end position="288"/>
    </location>
</feature>
<dbReference type="GO" id="GO:0043565">
    <property type="term" value="F:sequence-specific DNA binding"/>
    <property type="evidence" value="ECO:0007669"/>
    <property type="project" value="InterPro"/>
</dbReference>
<dbReference type="EMBL" id="FNHH01000002">
    <property type="protein sequence ID" value="SDL80763.1"/>
    <property type="molecule type" value="Genomic_DNA"/>
</dbReference>
<proteinExistence type="predicted"/>
<dbReference type="Proteomes" id="UP000199226">
    <property type="component" value="Unassembled WGS sequence"/>
</dbReference>
<dbReference type="STRING" id="990371.SAMN05421813_102211"/>
<dbReference type="Gene3D" id="1.10.10.60">
    <property type="entry name" value="Homeodomain-like"/>
    <property type="match status" value="2"/>
</dbReference>
<keyword evidence="3" id="KW-0804">Transcription</keyword>